<accession>A0A917GN14</accession>
<dbReference type="EMBL" id="BMFQ01000003">
    <property type="protein sequence ID" value="GGG52247.1"/>
    <property type="molecule type" value="Genomic_DNA"/>
</dbReference>
<name>A0A917GN14_9FLAO</name>
<organism evidence="1 2">
    <name type="scientific">Bizionia arctica</name>
    <dbReference type="NCBI Taxonomy" id="1495645"/>
    <lineage>
        <taxon>Bacteria</taxon>
        <taxon>Pseudomonadati</taxon>
        <taxon>Bacteroidota</taxon>
        <taxon>Flavobacteriia</taxon>
        <taxon>Flavobacteriales</taxon>
        <taxon>Flavobacteriaceae</taxon>
        <taxon>Bizionia</taxon>
    </lineage>
</organism>
<protein>
    <submittedName>
        <fullName evidence="1">Uncharacterized protein</fullName>
    </submittedName>
</protein>
<proteinExistence type="predicted"/>
<gene>
    <name evidence="1" type="ORF">GCM10010976_24250</name>
</gene>
<evidence type="ECO:0000313" key="1">
    <source>
        <dbReference type="EMBL" id="GGG52247.1"/>
    </source>
</evidence>
<dbReference type="AlphaFoldDB" id="A0A917GN14"/>
<dbReference type="Proteomes" id="UP000625976">
    <property type="component" value="Unassembled WGS sequence"/>
</dbReference>
<reference evidence="1" key="2">
    <citation type="submission" date="2020-09" db="EMBL/GenBank/DDBJ databases">
        <authorList>
            <person name="Sun Q."/>
            <person name="Zhou Y."/>
        </authorList>
    </citation>
    <scope>NUCLEOTIDE SEQUENCE</scope>
    <source>
        <strain evidence="1">CGMCC 1.12751</strain>
    </source>
</reference>
<comment type="caution">
    <text evidence="1">The sequence shown here is derived from an EMBL/GenBank/DDBJ whole genome shotgun (WGS) entry which is preliminary data.</text>
</comment>
<keyword evidence="2" id="KW-1185">Reference proteome</keyword>
<sequence length="61" mass="7189">MELLRYLQDSLWYFLPVLVVNTSWEKLKEVTPNAKINSKILKGFISYFFMFSIPNSKNTGK</sequence>
<evidence type="ECO:0000313" key="2">
    <source>
        <dbReference type="Proteomes" id="UP000625976"/>
    </source>
</evidence>
<reference evidence="1" key="1">
    <citation type="journal article" date="2014" name="Int. J. Syst. Evol. Microbiol.">
        <title>Complete genome sequence of Corynebacterium casei LMG S-19264T (=DSM 44701T), isolated from a smear-ripened cheese.</title>
        <authorList>
            <consortium name="US DOE Joint Genome Institute (JGI-PGF)"/>
            <person name="Walter F."/>
            <person name="Albersmeier A."/>
            <person name="Kalinowski J."/>
            <person name="Ruckert C."/>
        </authorList>
    </citation>
    <scope>NUCLEOTIDE SEQUENCE</scope>
    <source>
        <strain evidence="1">CGMCC 1.12751</strain>
    </source>
</reference>